<name>R1AWX8_9FIRM</name>
<dbReference type="Gene3D" id="2.60.120.380">
    <property type="match status" value="1"/>
</dbReference>
<evidence type="ECO:0000313" key="2">
    <source>
        <dbReference type="EMBL" id="EOD01157.1"/>
    </source>
</evidence>
<reference evidence="2 3" key="1">
    <citation type="journal article" date="2015" name="Geomicrobiol. J.">
        <title>Caldisalinibacter kiritimatiensis gen. nov., sp. nov., a moderately thermohalophilic thiosulfate-reducing bacterium from a hypersaline microbial mat.</title>
        <authorList>
            <person name="Ben Hania W."/>
            <person name="Joseph M."/>
            <person name="Fiebig A."/>
            <person name="Bunk B."/>
            <person name="Klenk H.-P."/>
            <person name="Fardeau M.-L."/>
            <person name="Spring S."/>
        </authorList>
    </citation>
    <scope>NUCLEOTIDE SEQUENCE [LARGE SCALE GENOMIC DNA]</scope>
    <source>
        <strain evidence="2 3">L21-TH-D2</strain>
    </source>
</reference>
<evidence type="ECO:0000256" key="1">
    <source>
        <dbReference type="SAM" id="SignalP"/>
    </source>
</evidence>
<dbReference type="EMBL" id="ARZA01000072">
    <property type="protein sequence ID" value="EOD01157.1"/>
    <property type="molecule type" value="Genomic_DNA"/>
</dbReference>
<organism evidence="2 3">
    <name type="scientific">Caldisalinibacter kiritimatiensis</name>
    <dbReference type="NCBI Taxonomy" id="1304284"/>
    <lineage>
        <taxon>Bacteria</taxon>
        <taxon>Bacillati</taxon>
        <taxon>Bacillota</taxon>
        <taxon>Tissierellia</taxon>
        <taxon>Tissierellales</taxon>
        <taxon>Thermohalobacteraceae</taxon>
        <taxon>Caldisalinibacter</taxon>
    </lineage>
</organism>
<keyword evidence="3" id="KW-1185">Reference proteome</keyword>
<dbReference type="PROSITE" id="PS51257">
    <property type="entry name" value="PROKAR_LIPOPROTEIN"/>
    <property type="match status" value="1"/>
</dbReference>
<accession>R1AWX8</accession>
<comment type="caution">
    <text evidence="2">The sequence shown here is derived from an EMBL/GenBank/DDBJ whole genome shotgun (WGS) entry which is preliminary data.</text>
</comment>
<dbReference type="Proteomes" id="UP000013378">
    <property type="component" value="Unassembled WGS sequence"/>
</dbReference>
<keyword evidence="1" id="KW-0732">Signal</keyword>
<protein>
    <recommendedName>
        <fullName evidence="4">Lipoprotein</fullName>
    </recommendedName>
</protein>
<gene>
    <name evidence="2" type="ORF">L21TH_0762</name>
</gene>
<feature type="chain" id="PRO_5038957899" description="Lipoprotein" evidence="1">
    <location>
        <begin position="26"/>
        <end position="129"/>
    </location>
</feature>
<dbReference type="AlphaFoldDB" id="R1AWX8"/>
<evidence type="ECO:0008006" key="4">
    <source>
        <dbReference type="Google" id="ProtNLM"/>
    </source>
</evidence>
<evidence type="ECO:0000313" key="3">
    <source>
        <dbReference type="Proteomes" id="UP000013378"/>
    </source>
</evidence>
<feature type="signal peptide" evidence="1">
    <location>
        <begin position="1"/>
        <end position="25"/>
    </location>
</feature>
<proteinExistence type="predicted"/>
<sequence>MMNKKVVSLLVIICSILLITSCAFEKEPKEFFTSEEGHDYKKFDKSSSLDGKAFTVEDAGKYEFTVIAKMEKGNFTFKLLNESEEEIFTLEGKEINEKKTIYLEEGVYYLRPRTHNAEDGSYEIHYKKL</sequence>